<dbReference type="InterPro" id="IPR022764">
    <property type="entry name" value="Peptidase_S54_rhomboid_dom"/>
</dbReference>
<dbReference type="STRING" id="1515612.SKP52_15510"/>
<keyword evidence="4 5" id="KW-0472">Membrane</keyword>
<dbReference type="EMBL" id="CP009122">
    <property type="protein sequence ID" value="AJA09981.1"/>
    <property type="molecule type" value="Genomic_DNA"/>
</dbReference>
<feature type="transmembrane region" description="Helical" evidence="5">
    <location>
        <begin position="58"/>
        <end position="84"/>
    </location>
</feature>
<dbReference type="InterPro" id="IPR035952">
    <property type="entry name" value="Rhomboid-like_sf"/>
</dbReference>
<dbReference type="KEGG" id="sphk:SKP52_15510"/>
<dbReference type="PANTHER" id="PTHR43731">
    <property type="entry name" value="RHOMBOID PROTEASE"/>
    <property type="match status" value="1"/>
</dbReference>
<reference evidence="7 8" key="1">
    <citation type="journal article" date="2015" name="Int. J. Syst. Evol. Microbiol.">
        <title>Description of Sphingopyxis fribergensis sp. nov. - a soil bacterium with the ability to degrade styrene and phenylacetic acid.</title>
        <authorList>
            <person name="Oelschlagel M."/>
            <person name="Ruckert C."/>
            <person name="Kalinowski J."/>
            <person name="Schmidt G."/>
            <person name="Schlomann M."/>
            <person name="Tischler D."/>
        </authorList>
    </citation>
    <scope>NUCLEOTIDE SEQUENCE [LARGE SCALE GENOMIC DNA]</scope>
    <source>
        <strain evidence="7 8">Kp5.2</strain>
    </source>
</reference>
<dbReference type="PANTHER" id="PTHR43731:SF26">
    <property type="entry name" value="RHOMBOID-LIKE PROTEIN 10, CHLOROPLASTIC"/>
    <property type="match status" value="1"/>
</dbReference>
<dbReference type="SUPFAM" id="SSF144091">
    <property type="entry name" value="Rhomboid-like"/>
    <property type="match status" value="1"/>
</dbReference>
<dbReference type="InterPro" id="IPR050925">
    <property type="entry name" value="Rhomboid_protease_S54"/>
</dbReference>
<dbReference type="Pfam" id="PF01694">
    <property type="entry name" value="Rhomboid"/>
    <property type="match status" value="1"/>
</dbReference>
<keyword evidence="8" id="KW-1185">Reference proteome</keyword>
<organism evidence="7 8">
    <name type="scientific">Sphingopyxis fribergensis</name>
    <dbReference type="NCBI Taxonomy" id="1515612"/>
    <lineage>
        <taxon>Bacteria</taxon>
        <taxon>Pseudomonadati</taxon>
        <taxon>Pseudomonadota</taxon>
        <taxon>Alphaproteobacteria</taxon>
        <taxon>Sphingomonadales</taxon>
        <taxon>Sphingomonadaceae</taxon>
        <taxon>Sphingopyxis</taxon>
    </lineage>
</organism>
<dbReference type="AlphaFoldDB" id="A0A0A7PIM8"/>
<sequence>MKPHEAPLVTGYALVCVIVFVLLSITGFQVDAIVRAGFIPARFGNELILPPGTMVPFVLTPLSSALLHGGVLHIVFNVIVLLFIGRQLEAPLGSKAMAVLLLVGAYGGALAQFLADPQSAVPMIGASGAISALIAVYALIFSRSQAPAIGPIPGHWVRALWLAAAWIGLQLLIGLAGGGGFGAIAIWAHVGGFLAGLLLARPLLRWRFGAR</sequence>
<evidence type="ECO:0000259" key="6">
    <source>
        <dbReference type="Pfam" id="PF01694"/>
    </source>
</evidence>
<evidence type="ECO:0000313" key="8">
    <source>
        <dbReference type="Proteomes" id="UP000030907"/>
    </source>
</evidence>
<dbReference type="Gene3D" id="1.20.1540.10">
    <property type="entry name" value="Rhomboid-like"/>
    <property type="match status" value="1"/>
</dbReference>
<evidence type="ECO:0000256" key="5">
    <source>
        <dbReference type="SAM" id="Phobius"/>
    </source>
</evidence>
<dbReference type="GO" id="GO:0004252">
    <property type="term" value="F:serine-type endopeptidase activity"/>
    <property type="evidence" value="ECO:0007669"/>
    <property type="project" value="InterPro"/>
</dbReference>
<feature type="transmembrane region" description="Helical" evidence="5">
    <location>
        <begin position="96"/>
        <end position="115"/>
    </location>
</feature>
<keyword evidence="3 5" id="KW-1133">Transmembrane helix</keyword>
<evidence type="ECO:0000256" key="1">
    <source>
        <dbReference type="ARBA" id="ARBA00004141"/>
    </source>
</evidence>
<feature type="transmembrane region" description="Helical" evidence="5">
    <location>
        <begin position="184"/>
        <end position="204"/>
    </location>
</feature>
<dbReference type="GO" id="GO:0016020">
    <property type="term" value="C:membrane"/>
    <property type="evidence" value="ECO:0007669"/>
    <property type="project" value="UniProtKB-SubCell"/>
</dbReference>
<dbReference type="OrthoDB" id="9813074at2"/>
<evidence type="ECO:0000256" key="3">
    <source>
        <dbReference type="ARBA" id="ARBA00022989"/>
    </source>
</evidence>
<name>A0A0A7PIM8_9SPHN</name>
<feature type="domain" description="Peptidase S54 rhomboid" evidence="6">
    <location>
        <begin position="62"/>
        <end position="205"/>
    </location>
</feature>
<feature type="transmembrane region" description="Helical" evidence="5">
    <location>
        <begin position="160"/>
        <end position="178"/>
    </location>
</feature>
<dbReference type="Proteomes" id="UP000030907">
    <property type="component" value="Chromosome"/>
</dbReference>
<evidence type="ECO:0000313" key="7">
    <source>
        <dbReference type="EMBL" id="AJA09981.1"/>
    </source>
</evidence>
<feature type="transmembrane region" description="Helical" evidence="5">
    <location>
        <begin position="121"/>
        <end position="140"/>
    </location>
</feature>
<accession>A0A0A7PIM8</accession>
<proteinExistence type="predicted"/>
<keyword evidence="2 5" id="KW-0812">Transmembrane</keyword>
<feature type="transmembrane region" description="Helical" evidence="5">
    <location>
        <begin position="12"/>
        <end position="38"/>
    </location>
</feature>
<protein>
    <submittedName>
        <fullName evidence="7">Rhomboid-like protein</fullName>
    </submittedName>
</protein>
<gene>
    <name evidence="7" type="ORF">SKP52_15510</name>
</gene>
<dbReference type="HOGENOM" id="CLU_055068_5_1_5"/>
<comment type="subcellular location">
    <subcellularLocation>
        <location evidence="1">Membrane</location>
        <topology evidence="1">Multi-pass membrane protein</topology>
    </subcellularLocation>
</comment>
<dbReference type="RefSeq" id="WP_039576124.1">
    <property type="nucleotide sequence ID" value="NZ_CP009122.1"/>
</dbReference>
<evidence type="ECO:0000256" key="4">
    <source>
        <dbReference type="ARBA" id="ARBA00023136"/>
    </source>
</evidence>
<evidence type="ECO:0000256" key="2">
    <source>
        <dbReference type="ARBA" id="ARBA00022692"/>
    </source>
</evidence>